<dbReference type="GO" id="GO:0016020">
    <property type="term" value="C:membrane"/>
    <property type="evidence" value="ECO:0007669"/>
    <property type="project" value="UniProtKB-SubCell"/>
</dbReference>
<protein>
    <recommendedName>
        <fullName evidence="6">Major facilitator superfamily (MFS) profile domain-containing protein</fullName>
    </recommendedName>
</protein>
<dbReference type="InterPro" id="IPR020846">
    <property type="entry name" value="MFS_dom"/>
</dbReference>
<dbReference type="Pfam" id="PF07690">
    <property type="entry name" value="MFS_1"/>
    <property type="match status" value="1"/>
</dbReference>
<dbReference type="Proteomes" id="UP001146120">
    <property type="component" value="Unassembled WGS sequence"/>
</dbReference>
<organism evidence="7 8">
    <name type="scientific">Lagenidium giganteum</name>
    <dbReference type="NCBI Taxonomy" id="4803"/>
    <lineage>
        <taxon>Eukaryota</taxon>
        <taxon>Sar</taxon>
        <taxon>Stramenopiles</taxon>
        <taxon>Oomycota</taxon>
        <taxon>Peronosporomycetes</taxon>
        <taxon>Pythiales</taxon>
        <taxon>Pythiaceae</taxon>
    </lineage>
</organism>
<reference evidence="7" key="1">
    <citation type="submission" date="2022-11" db="EMBL/GenBank/DDBJ databases">
        <authorList>
            <person name="Morgan W.R."/>
            <person name="Tartar A."/>
        </authorList>
    </citation>
    <scope>NUCLEOTIDE SEQUENCE</scope>
    <source>
        <strain evidence="7">ARSEF 373</strain>
    </source>
</reference>
<dbReference type="CDD" id="cd17380">
    <property type="entry name" value="MFS_SLC17A9_like"/>
    <property type="match status" value="1"/>
</dbReference>
<dbReference type="PANTHER" id="PTHR11662:SF399">
    <property type="entry name" value="FI19708P1-RELATED"/>
    <property type="match status" value="1"/>
</dbReference>
<evidence type="ECO:0000256" key="5">
    <source>
        <dbReference type="SAM" id="Phobius"/>
    </source>
</evidence>
<dbReference type="InterPro" id="IPR044777">
    <property type="entry name" value="SLC17A9-like"/>
</dbReference>
<dbReference type="InterPro" id="IPR050382">
    <property type="entry name" value="MFS_Na/Anion_cotransporter"/>
</dbReference>
<dbReference type="PANTHER" id="PTHR11662">
    <property type="entry name" value="SOLUTE CARRIER FAMILY 17"/>
    <property type="match status" value="1"/>
</dbReference>
<feature type="transmembrane region" description="Helical" evidence="5">
    <location>
        <begin position="502"/>
        <end position="522"/>
    </location>
</feature>
<sequence length="558" mass="61097">MGQSIEAWLEDENIMTMSWPAKSPDLSPIENVWGDSVLAVYENGRQFESVNDLRAQILISWSKIKVERLKRLMSDMPTRPAAMKTAASDELLPAPPVGRRRYNIAFLCLCVTIICYADRTNIGIALPAFLDSKEQQGQVLSSFFYGYMATQIVGGFCAAKVGAKSVLLTGVIVWTTFDLATIVASRCLACLFLVRAGMGLGEGILFPCMHQISGAWYPLQERSRLVALVSSGSDLGTITALIVSPAILATSGWQRIFVCFGILSFIWVVVYSFLGASDPEHDAFISDEEKRFIVNNRSLHGASSVRDQMAAPLSPSRSAPIHKNVDHINWHVLLTSRPAWAIYLAHFCYNYGWYVLLGWIPQYFRQELHVDLGKNGFSAAIPYVCGYLGVMLFGRLGDLLVAKGHRVLHVRQLMNGIGFFASAFFLYSLRFAQSATSAVILLSLTLFCGRASMAGYWVNMIDIGPRHAAHVMGVSNTIATIPGIIGNLITGQILEKTGSWDLVFGIASFILVLGGIIFHCNASDKSIFKKHSGSAPASLSTDSELDKDGGEEIGLLVE</sequence>
<evidence type="ECO:0000313" key="7">
    <source>
        <dbReference type="EMBL" id="DAZ98007.1"/>
    </source>
</evidence>
<keyword evidence="4 5" id="KW-0472">Membrane</keyword>
<reference evidence="7" key="2">
    <citation type="journal article" date="2023" name="Microbiol Resour">
        <title>Decontamination and Annotation of the Draft Genome Sequence of the Oomycete Lagenidium giganteum ARSEF 373.</title>
        <authorList>
            <person name="Morgan W.R."/>
            <person name="Tartar A."/>
        </authorList>
    </citation>
    <scope>NUCLEOTIDE SEQUENCE</scope>
    <source>
        <strain evidence="7">ARSEF 373</strain>
    </source>
</reference>
<comment type="caution">
    <text evidence="7">The sequence shown here is derived from an EMBL/GenBank/DDBJ whole genome shotgun (WGS) entry which is preliminary data.</text>
</comment>
<dbReference type="GO" id="GO:0015291">
    <property type="term" value="F:secondary active transmembrane transporter activity"/>
    <property type="evidence" value="ECO:0007669"/>
    <property type="project" value="UniProtKB-ARBA"/>
</dbReference>
<gene>
    <name evidence="7" type="ORF">N0F65_005165</name>
</gene>
<keyword evidence="2 5" id="KW-0812">Transmembrane</keyword>
<evidence type="ECO:0000259" key="6">
    <source>
        <dbReference type="PROSITE" id="PS50850"/>
    </source>
</evidence>
<dbReference type="Gene3D" id="3.30.420.10">
    <property type="entry name" value="Ribonuclease H-like superfamily/Ribonuclease H"/>
    <property type="match status" value="1"/>
</dbReference>
<accession>A0AAV2YXV4</accession>
<dbReference type="InterPro" id="IPR036259">
    <property type="entry name" value="MFS_trans_sf"/>
</dbReference>
<dbReference type="PROSITE" id="PS50850">
    <property type="entry name" value="MFS"/>
    <property type="match status" value="1"/>
</dbReference>
<dbReference type="Gene3D" id="1.20.1250.20">
    <property type="entry name" value="MFS general substrate transporter like domains"/>
    <property type="match status" value="2"/>
</dbReference>
<evidence type="ECO:0000256" key="2">
    <source>
        <dbReference type="ARBA" id="ARBA00022692"/>
    </source>
</evidence>
<evidence type="ECO:0000256" key="1">
    <source>
        <dbReference type="ARBA" id="ARBA00004141"/>
    </source>
</evidence>
<dbReference type="SUPFAM" id="SSF103473">
    <property type="entry name" value="MFS general substrate transporter"/>
    <property type="match status" value="1"/>
</dbReference>
<feature type="transmembrane region" description="Helical" evidence="5">
    <location>
        <begin position="438"/>
        <end position="458"/>
    </location>
</feature>
<keyword evidence="3 5" id="KW-1133">Transmembrane helix</keyword>
<dbReference type="AlphaFoldDB" id="A0AAV2YXV4"/>
<dbReference type="InterPro" id="IPR011701">
    <property type="entry name" value="MFS"/>
</dbReference>
<feature type="transmembrane region" description="Helical" evidence="5">
    <location>
        <begin position="253"/>
        <end position="274"/>
    </location>
</feature>
<comment type="subcellular location">
    <subcellularLocation>
        <location evidence="1">Membrane</location>
        <topology evidence="1">Multi-pass membrane protein</topology>
    </subcellularLocation>
</comment>
<evidence type="ECO:0000313" key="8">
    <source>
        <dbReference type="Proteomes" id="UP001146120"/>
    </source>
</evidence>
<proteinExistence type="predicted"/>
<feature type="transmembrane region" description="Helical" evidence="5">
    <location>
        <begin position="380"/>
        <end position="401"/>
    </location>
</feature>
<keyword evidence="8" id="KW-1185">Reference proteome</keyword>
<feature type="transmembrane region" description="Helical" evidence="5">
    <location>
        <begin position="470"/>
        <end position="490"/>
    </location>
</feature>
<feature type="transmembrane region" description="Helical" evidence="5">
    <location>
        <begin position="340"/>
        <end position="360"/>
    </location>
</feature>
<feature type="transmembrane region" description="Helical" evidence="5">
    <location>
        <begin position="226"/>
        <end position="247"/>
    </location>
</feature>
<feature type="transmembrane region" description="Helical" evidence="5">
    <location>
        <begin position="413"/>
        <end position="432"/>
    </location>
</feature>
<name>A0AAV2YXV4_9STRA</name>
<feature type="domain" description="Major facilitator superfamily (MFS) profile" evidence="6">
    <location>
        <begin position="91"/>
        <end position="526"/>
    </location>
</feature>
<dbReference type="EMBL" id="DAKRPA010000119">
    <property type="protein sequence ID" value="DAZ98007.1"/>
    <property type="molecule type" value="Genomic_DNA"/>
</dbReference>
<dbReference type="GO" id="GO:0003676">
    <property type="term" value="F:nucleic acid binding"/>
    <property type="evidence" value="ECO:0007669"/>
    <property type="project" value="InterPro"/>
</dbReference>
<dbReference type="FunFam" id="1.20.1250.20:FF:000532">
    <property type="entry name" value="SLC (SoLute Carrier) homolog"/>
    <property type="match status" value="1"/>
</dbReference>
<evidence type="ECO:0000256" key="3">
    <source>
        <dbReference type="ARBA" id="ARBA00022989"/>
    </source>
</evidence>
<dbReference type="InterPro" id="IPR036397">
    <property type="entry name" value="RNaseH_sf"/>
</dbReference>
<evidence type="ECO:0000256" key="4">
    <source>
        <dbReference type="ARBA" id="ARBA00023136"/>
    </source>
</evidence>